<dbReference type="Proteomes" id="UP000238196">
    <property type="component" value="Unassembled WGS sequence"/>
</dbReference>
<name>A0A2S5KU78_9PROT</name>
<accession>A0A2S5KU78</accession>
<evidence type="ECO:0000313" key="3">
    <source>
        <dbReference type="EMBL" id="PPC78417.1"/>
    </source>
</evidence>
<evidence type="ECO:0000256" key="1">
    <source>
        <dbReference type="SAM" id="Phobius"/>
    </source>
</evidence>
<keyword evidence="1" id="KW-0472">Membrane</keyword>
<dbReference type="NCBIfam" id="TIGR03647">
    <property type="entry name" value="Na_symport_sm"/>
    <property type="match status" value="1"/>
</dbReference>
<evidence type="ECO:0000259" key="2">
    <source>
        <dbReference type="Pfam" id="PF13937"/>
    </source>
</evidence>
<reference evidence="3 4" key="1">
    <citation type="submission" date="2018-02" db="EMBL/GenBank/DDBJ databases">
        <title>novel marine gammaproteobacteria from coastal saline agro ecosystem.</title>
        <authorList>
            <person name="Krishnan R."/>
            <person name="Ramesh Kumar N."/>
        </authorList>
    </citation>
    <scope>NUCLEOTIDE SEQUENCE [LARGE SCALE GENOMIC DNA]</scope>
    <source>
        <strain evidence="3 4">228</strain>
    </source>
</reference>
<feature type="transmembrane region" description="Helical" evidence="1">
    <location>
        <begin position="53"/>
        <end position="75"/>
    </location>
</feature>
<dbReference type="InterPro" id="IPR019886">
    <property type="entry name" value="Na_symporter_ssu"/>
</dbReference>
<dbReference type="EMBL" id="PRLP01000015">
    <property type="protein sequence ID" value="PPC78417.1"/>
    <property type="molecule type" value="Genomic_DNA"/>
</dbReference>
<gene>
    <name evidence="3" type="ORF">C4K68_05010</name>
</gene>
<keyword evidence="1" id="KW-1133">Transmembrane helix</keyword>
<organism evidence="3 4">
    <name type="scientific">Proteobacteria bacterium 228</name>
    <dbReference type="NCBI Taxonomy" id="2083153"/>
    <lineage>
        <taxon>Bacteria</taxon>
        <taxon>Pseudomonadati</taxon>
        <taxon>Pseudomonadota</taxon>
    </lineage>
</organism>
<sequence>MSLDKDKNNARAYWKENVRIILTYLVIWFLASFGCGIIFVEPLNTVQFFGFKLGFWFAQQGSVYIFLILIVAYAISMNKLDEKYDVHE</sequence>
<dbReference type="Pfam" id="PF13937">
    <property type="entry name" value="DUF4212"/>
    <property type="match status" value="1"/>
</dbReference>
<protein>
    <submittedName>
        <fullName evidence="3">DUF4212 domain-containing protein</fullName>
    </submittedName>
</protein>
<keyword evidence="1" id="KW-0812">Transmembrane</keyword>
<evidence type="ECO:0000313" key="4">
    <source>
        <dbReference type="Proteomes" id="UP000238196"/>
    </source>
</evidence>
<dbReference type="PROSITE" id="PS51257">
    <property type="entry name" value="PROKAR_LIPOPROTEIN"/>
    <property type="match status" value="1"/>
</dbReference>
<comment type="caution">
    <text evidence="3">The sequence shown here is derived from an EMBL/GenBank/DDBJ whole genome shotgun (WGS) entry which is preliminary data.</text>
</comment>
<dbReference type="AlphaFoldDB" id="A0A2S5KU78"/>
<dbReference type="OrthoDB" id="9797746at2"/>
<feature type="transmembrane region" description="Helical" evidence="1">
    <location>
        <begin position="21"/>
        <end position="41"/>
    </location>
</feature>
<proteinExistence type="predicted"/>
<feature type="domain" description="Sodium symporter small subunit" evidence="2">
    <location>
        <begin position="11"/>
        <end position="87"/>
    </location>
</feature>